<gene>
    <name evidence="2" type="ORF">EJ08DRAFT_498456</name>
</gene>
<dbReference type="SUPFAM" id="SSF56112">
    <property type="entry name" value="Protein kinase-like (PK-like)"/>
    <property type="match status" value="1"/>
</dbReference>
<protein>
    <recommendedName>
        <fullName evidence="4">Protein kinase domain-containing protein</fullName>
    </recommendedName>
</protein>
<evidence type="ECO:0000313" key="2">
    <source>
        <dbReference type="EMBL" id="KAF2434271.1"/>
    </source>
</evidence>
<dbReference type="PANTHER" id="PTHR24359">
    <property type="entry name" value="SERINE/THREONINE-PROTEIN KINASE SBK1"/>
    <property type="match status" value="1"/>
</dbReference>
<organism evidence="2 3">
    <name type="scientific">Tothia fuscella</name>
    <dbReference type="NCBI Taxonomy" id="1048955"/>
    <lineage>
        <taxon>Eukaryota</taxon>
        <taxon>Fungi</taxon>
        <taxon>Dikarya</taxon>
        <taxon>Ascomycota</taxon>
        <taxon>Pezizomycotina</taxon>
        <taxon>Dothideomycetes</taxon>
        <taxon>Pleosporomycetidae</taxon>
        <taxon>Venturiales</taxon>
        <taxon>Cylindrosympodiaceae</taxon>
        <taxon>Tothia</taxon>
    </lineage>
</organism>
<reference evidence="2" key="1">
    <citation type="journal article" date="2020" name="Stud. Mycol.">
        <title>101 Dothideomycetes genomes: a test case for predicting lifestyles and emergence of pathogens.</title>
        <authorList>
            <person name="Haridas S."/>
            <person name="Albert R."/>
            <person name="Binder M."/>
            <person name="Bloem J."/>
            <person name="Labutti K."/>
            <person name="Salamov A."/>
            <person name="Andreopoulos B."/>
            <person name="Baker S."/>
            <person name="Barry K."/>
            <person name="Bills G."/>
            <person name="Bluhm B."/>
            <person name="Cannon C."/>
            <person name="Castanera R."/>
            <person name="Culley D."/>
            <person name="Daum C."/>
            <person name="Ezra D."/>
            <person name="Gonzalez J."/>
            <person name="Henrissat B."/>
            <person name="Kuo A."/>
            <person name="Liang C."/>
            <person name="Lipzen A."/>
            <person name="Lutzoni F."/>
            <person name="Magnuson J."/>
            <person name="Mondo S."/>
            <person name="Nolan M."/>
            <person name="Ohm R."/>
            <person name="Pangilinan J."/>
            <person name="Park H.-J."/>
            <person name="Ramirez L."/>
            <person name="Alfaro M."/>
            <person name="Sun H."/>
            <person name="Tritt A."/>
            <person name="Yoshinaga Y."/>
            <person name="Zwiers L.-H."/>
            <person name="Turgeon B."/>
            <person name="Goodwin S."/>
            <person name="Spatafora J."/>
            <person name="Crous P."/>
            <person name="Grigoriev I."/>
        </authorList>
    </citation>
    <scope>NUCLEOTIDE SEQUENCE</scope>
    <source>
        <strain evidence="2">CBS 130266</strain>
    </source>
</reference>
<dbReference type="Proteomes" id="UP000800235">
    <property type="component" value="Unassembled WGS sequence"/>
</dbReference>
<dbReference type="PANTHER" id="PTHR24359:SF1">
    <property type="entry name" value="INHIBITOR OF NUCLEAR FACTOR KAPPA-B KINASE EPSILON SUBUNIT HOMOLOG 1-RELATED"/>
    <property type="match status" value="1"/>
</dbReference>
<proteinExistence type="predicted"/>
<accession>A0A9P4U275</accession>
<comment type="caution">
    <text evidence="2">The sequence shown here is derived from an EMBL/GenBank/DDBJ whole genome shotgun (WGS) entry which is preliminary data.</text>
</comment>
<dbReference type="AlphaFoldDB" id="A0A9P4U275"/>
<evidence type="ECO:0008006" key="4">
    <source>
        <dbReference type="Google" id="ProtNLM"/>
    </source>
</evidence>
<dbReference type="EMBL" id="MU007017">
    <property type="protein sequence ID" value="KAF2434271.1"/>
    <property type="molecule type" value="Genomic_DNA"/>
</dbReference>
<evidence type="ECO:0000256" key="1">
    <source>
        <dbReference type="SAM" id="MobiDB-lite"/>
    </source>
</evidence>
<sequence>MRGRSAVSSNYDLDGKAGGNEPPNEDLEEDWMRRAETPTQEVESTVFEPRSGPIAKDDTTSHEEEVQKPSGLAVVWRQLLSIGRVHSSRGGEDNVVLTALIHEASSPLLLQSGPEEEPSSRTSDWWHRDIKPENILVFSDESSRMGTPKLGDMGRAKQHQFTTVSPHSSHDIPLPIQGRIATAVIVLILNSVTFWSHVDSFLAVTKVLLILGLLLIGDLFQWFEHVCERRREGVRTWANLHTRFTRRRRQACYPPDGNFSKDFAYNPISIDNPFSRYCTAAEVDTYRSTGLCYFPLAPLGHDDYIYRSSCTDPTWKKEHCAN</sequence>
<feature type="compositionally biased region" description="Basic and acidic residues" evidence="1">
    <location>
        <begin position="55"/>
        <end position="67"/>
    </location>
</feature>
<feature type="region of interest" description="Disordered" evidence="1">
    <location>
        <begin position="1"/>
        <end position="69"/>
    </location>
</feature>
<name>A0A9P4U275_9PEZI</name>
<dbReference type="Gene3D" id="1.10.510.10">
    <property type="entry name" value="Transferase(Phosphotransferase) domain 1"/>
    <property type="match status" value="1"/>
</dbReference>
<feature type="compositionally biased region" description="Polar residues" evidence="1">
    <location>
        <begin position="1"/>
        <end position="11"/>
    </location>
</feature>
<evidence type="ECO:0000313" key="3">
    <source>
        <dbReference type="Proteomes" id="UP000800235"/>
    </source>
</evidence>
<dbReference type="InterPro" id="IPR011009">
    <property type="entry name" value="Kinase-like_dom_sf"/>
</dbReference>
<keyword evidence="3" id="KW-1185">Reference proteome</keyword>
<dbReference type="GO" id="GO:0004674">
    <property type="term" value="F:protein serine/threonine kinase activity"/>
    <property type="evidence" value="ECO:0007669"/>
    <property type="project" value="TreeGrafter"/>
</dbReference>